<organism evidence="5 6">
    <name type="scientific">Naegleria lovaniensis</name>
    <name type="common">Amoeba</name>
    <dbReference type="NCBI Taxonomy" id="51637"/>
    <lineage>
        <taxon>Eukaryota</taxon>
        <taxon>Discoba</taxon>
        <taxon>Heterolobosea</taxon>
        <taxon>Tetramitia</taxon>
        <taxon>Eutetramitia</taxon>
        <taxon>Vahlkampfiidae</taxon>
        <taxon>Naegleria</taxon>
    </lineage>
</organism>
<dbReference type="InterPro" id="IPR008936">
    <property type="entry name" value="Rho_GTPase_activation_prot"/>
</dbReference>
<evidence type="ECO:0000256" key="1">
    <source>
        <dbReference type="ARBA" id="ARBA00022468"/>
    </source>
</evidence>
<keyword evidence="1" id="KW-0343">GTPase activation</keyword>
<dbReference type="SUPFAM" id="SSF48350">
    <property type="entry name" value="GTPase activation domain, GAP"/>
    <property type="match status" value="1"/>
</dbReference>
<dbReference type="PANTHER" id="PTHR23176">
    <property type="entry name" value="RHO/RAC/CDC GTPASE-ACTIVATING PROTEIN"/>
    <property type="match status" value="1"/>
</dbReference>
<evidence type="ECO:0000313" key="5">
    <source>
        <dbReference type="EMBL" id="KAG2387002.1"/>
    </source>
</evidence>
<keyword evidence="2" id="KW-0175">Coiled coil</keyword>
<name>A0AA88GTZ3_NAELO</name>
<dbReference type="InterPro" id="IPR050729">
    <property type="entry name" value="Rho-GAP"/>
</dbReference>
<dbReference type="CDD" id="cd00159">
    <property type="entry name" value="RhoGAP"/>
    <property type="match status" value="1"/>
</dbReference>
<gene>
    <name evidence="5" type="ORF">C9374_002037</name>
</gene>
<evidence type="ECO:0000256" key="3">
    <source>
        <dbReference type="SAM" id="MobiDB-lite"/>
    </source>
</evidence>
<dbReference type="GeneID" id="68094493"/>
<dbReference type="RefSeq" id="XP_044550994.1">
    <property type="nucleotide sequence ID" value="XM_044691411.1"/>
</dbReference>
<dbReference type="EMBL" id="PYSW02000014">
    <property type="protein sequence ID" value="KAG2387002.1"/>
    <property type="molecule type" value="Genomic_DNA"/>
</dbReference>
<dbReference type="GO" id="GO:0005737">
    <property type="term" value="C:cytoplasm"/>
    <property type="evidence" value="ECO:0007669"/>
    <property type="project" value="TreeGrafter"/>
</dbReference>
<dbReference type="Proteomes" id="UP000816034">
    <property type="component" value="Unassembled WGS sequence"/>
</dbReference>
<feature type="domain" description="Rho-GAP" evidence="4">
    <location>
        <begin position="33"/>
        <end position="227"/>
    </location>
</feature>
<evidence type="ECO:0000313" key="6">
    <source>
        <dbReference type="Proteomes" id="UP000816034"/>
    </source>
</evidence>
<keyword evidence="6" id="KW-1185">Reference proteome</keyword>
<accession>A0AA88GTZ3</accession>
<dbReference type="SMART" id="SM00324">
    <property type="entry name" value="RhoGAP"/>
    <property type="match status" value="1"/>
</dbReference>
<dbReference type="PROSITE" id="PS50238">
    <property type="entry name" value="RHOGAP"/>
    <property type="match status" value="1"/>
</dbReference>
<dbReference type="Gene3D" id="1.10.555.10">
    <property type="entry name" value="Rho GTPase activation protein"/>
    <property type="match status" value="1"/>
</dbReference>
<feature type="region of interest" description="Disordered" evidence="3">
    <location>
        <begin position="245"/>
        <end position="280"/>
    </location>
</feature>
<dbReference type="GO" id="GO:0005096">
    <property type="term" value="F:GTPase activator activity"/>
    <property type="evidence" value="ECO:0007669"/>
    <property type="project" value="UniProtKB-KW"/>
</dbReference>
<dbReference type="GO" id="GO:0007165">
    <property type="term" value="P:signal transduction"/>
    <property type="evidence" value="ECO:0007669"/>
    <property type="project" value="InterPro"/>
</dbReference>
<proteinExistence type="predicted"/>
<comment type="caution">
    <text evidence="5">The sequence shown here is derived from an EMBL/GenBank/DDBJ whole genome shotgun (WGS) entry which is preliminary data.</text>
</comment>
<dbReference type="Pfam" id="PF00620">
    <property type="entry name" value="RhoGAP"/>
    <property type="match status" value="1"/>
</dbReference>
<evidence type="ECO:0000256" key="2">
    <source>
        <dbReference type="SAM" id="Coils"/>
    </source>
</evidence>
<dbReference type="AlphaFoldDB" id="A0AA88GTZ3"/>
<reference evidence="5 6" key="1">
    <citation type="journal article" date="2018" name="BMC Genomics">
        <title>The genome of Naegleria lovaniensis, the basis for a comparative approach to unravel pathogenicity factors of the human pathogenic amoeba N. fowleri.</title>
        <authorList>
            <person name="Liechti N."/>
            <person name="Schurch N."/>
            <person name="Bruggmann R."/>
            <person name="Wittwer M."/>
        </authorList>
    </citation>
    <scope>NUCLEOTIDE SEQUENCE [LARGE SCALE GENOMIC DNA]</scope>
    <source>
        <strain evidence="5 6">ATCC 30569</strain>
    </source>
</reference>
<sequence>MWSKIVRGKSKRNEDMVDDARGEVFGKDLRERIEFERKLYQDPSIMIPSLVVYLVDFIRNAQPRQGVFREVGSVATVSNYRMKINDYGLKPVDYKTMFKHDLTVNDASSILKSYFRYLPEPLVTFNGYDRLVVIGQNDMDEKTRVAKLKTMVEGLPTINYETLRYLMDLLHFIATRGVYSMDANNLAVCLNPSICFAKNKEGAESFLNLNFIITSLSCMIKNYPSIFDFDPKESDSPPSPRVVIEPKQPSYVEPPVSPVKSVTPISPKPSAVTEEKDDLQDSIQKELDRLDSRINYQETEEELERDIRKNGRTDDYGLHSIPTTFLDKKFLHADMFQEIETAESSDTIGELEEDELEKQKKFHLSLSKIISPNTSASASKEDRSPSYQHLMDLITQLQNENHALRRQQQEIRTTLENISQSSNTNNPPSKVQEDMEKIRCLANHELQQLRKYIYNVEEQTIEELKSMWVKMDTLEESTKLVQTQQEQGSHTKAVGNMVEEMKLLRHEIRDLYGGFGELNERMKHFEIDIRDVNSRIDEVIKEQRFIKIKQEYDMEHVKKLCEESSSRIRQMSLEISTLRSRVDAKTITTTTKPSSPYSSLTTSLPSTITSKYIL</sequence>
<protein>
    <recommendedName>
        <fullName evidence="4">Rho-GAP domain-containing protein</fullName>
    </recommendedName>
</protein>
<dbReference type="InterPro" id="IPR000198">
    <property type="entry name" value="RhoGAP_dom"/>
</dbReference>
<evidence type="ECO:0000259" key="4">
    <source>
        <dbReference type="PROSITE" id="PS50238"/>
    </source>
</evidence>
<feature type="coiled-coil region" evidence="2">
    <location>
        <begin position="387"/>
        <end position="417"/>
    </location>
</feature>
<dbReference type="PANTHER" id="PTHR23176:SF122">
    <property type="entry name" value="RHO GTPASE-ACTIVATING PROTEIN GACC-RELATED"/>
    <property type="match status" value="1"/>
</dbReference>